<proteinExistence type="predicted"/>
<organism evidence="1 2">
    <name type="scientific">Marasmius crinis-equi</name>
    <dbReference type="NCBI Taxonomy" id="585013"/>
    <lineage>
        <taxon>Eukaryota</taxon>
        <taxon>Fungi</taxon>
        <taxon>Dikarya</taxon>
        <taxon>Basidiomycota</taxon>
        <taxon>Agaricomycotina</taxon>
        <taxon>Agaricomycetes</taxon>
        <taxon>Agaricomycetidae</taxon>
        <taxon>Agaricales</taxon>
        <taxon>Marasmiineae</taxon>
        <taxon>Marasmiaceae</taxon>
        <taxon>Marasmius</taxon>
    </lineage>
</organism>
<keyword evidence="2" id="KW-1185">Reference proteome</keyword>
<dbReference type="Gene3D" id="3.80.10.10">
    <property type="entry name" value="Ribonuclease Inhibitor"/>
    <property type="match status" value="1"/>
</dbReference>
<evidence type="ECO:0008006" key="3">
    <source>
        <dbReference type="Google" id="ProtNLM"/>
    </source>
</evidence>
<dbReference type="Proteomes" id="UP001465976">
    <property type="component" value="Unassembled WGS sequence"/>
</dbReference>
<protein>
    <recommendedName>
        <fullName evidence="3">F-box domain-containing protein</fullName>
    </recommendedName>
</protein>
<dbReference type="SUPFAM" id="SSF52047">
    <property type="entry name" value="RNI-like"/>
    <property type="match status" value="1"/>
</dbReference>
<comment type="caution">
    <text evidence="1">The sequence shown here is derived from an EMBL/GenBank/DDBJ whole genome shotgun (WGS) entry which is preliminary data.</text>
</comment>
<evidence type="ECO:0000313" key="2">
    <source>
        <dbReference type="Proteomes" id="UP001465976"/>
    </source>
</evidence>
<reference evidence="1 2" key="1">
    <citation type="submission" date="2024-02" db="EMBL/GenBank/DDBJ databases">
        <title>A draft genome for the cacao thread blight pathogen Marasmius crinis-equi.</title>
        <authorList>
            <person name="Cohen S.P."/>
            <person name="Baruah I.K."/>
            <person name="Amoako-Attah I."/>
            <person name="Bukari Y."/>
            <person name="Meinhardt L.W."/>
            <person name="Bailey B.A."/>
        </authorList>
    </citation>
    <scope>NUCLEOTIDE SEQUENCE [LARGE SCALE GENOMIC DNA]</scope>
    <source>
        <strain evidence="1 2">GH-76</strain>
    </source>
</reference>
<evidence type="ECO:0000313" key="1">
    <source>
        <dbReference type="EMBL" id="KAL0575945.1"/>
    </source>
</evidence>
<sequence>MPIEHPPTLFPTNEVLSDTRMRADSLPNEIWIMIFTCMGSDLAPVYLLISKRLLRVARLALYKTIRYTRASPITGNLAFWKTPCGASLKFTPERVIIGSKSHWHDVFPFVAGTVATFPNIRELSLIDQRIYVEDMFRVTNCKDRLASIELHNVSFVRADVYKFKQWPSGNYSLGFTRSTRLKLISVTWNSTVDPEALLPKALLSSQVEALQIDLFTFLSLRTSLTDGMLVPSCRLHAFHLMTVGLFEISFSKRYWSYLRDFLQLSSKTLVSLNLDNGSGYCPGSIQWTFPNLSCYDGPQELLPLLRSSRNLTSLHLHACVSTPPFLEGIAIWPNVRMFEFTCWDTNMVSLANLLKALPNVQVFRLVPTKYVTKEQWRQLNDVLRVHLPLIRELSVIDHFGIGKALFVGALDVEEWWGSFRNLATVRLGEKFEWKRNIEDGLWAVLSEPETVRS</sequence>
<dbReference type="InterPro" id="IPR032675">
    <property type="entry name" value="LRR_dom_sf"/>
</dbReference>
<name>A0ABR3FL11_9AGAR</name>
<dbReference type="EMBL" id="JBAHYK010000260">
    <property type="protein sequence ID" value="KAL0575945.1"/>
    <property type="molecule type" value="Genomic_DNA"/>
</dbReference>
<gene>
    <name evidence="1" type="ORF">V5O48_006034</name>
</gene>
<accession>A0ABR3FL11</accession>